<dbReference type="Pfam" id="PF08548">
    <property type="entry name" value="Peptidase_M10_C"/>
    <property type="match status" value="1"/>
</dbReference>
<dbReference type="InterPro" id="IPR013858">
    <property type="entry name" value="Peptidase_M10B_C"/>
</dbReference>
<evidence type="ECO:0000256" key="1">
    <source>
        <dbReference type="ARBA" id="ARBA00001913"/>
    </source>
</evidence>
<dbReference type="InterPro" id="IPR018511">
    <property type="entry name" value="Hemolysin-typ_Ca-bd_CS"/>
</dbReference>
<accession>A0ABS7HGT3</accession>
<evidence type="ECO:0000313" key="6">
    <source>
        <dbReference type="EMBL" id="MBW9066124.1"/>
    </source>
</evidence>
<dbReference type="RefSeq" id="WP_220374055.1">
    <property type="nucleotide sequence ID" value="NZ_JAEUAO010000007.1"/>
</dbReference>
<dbReference type="Pfam" id="PF00353">
    <property type="entry name" value="HemolysinCabind"/>
    <property type="match status" value="3"/>
</dbReference>
<dbReference type="PANTHER" id="PTHR38340">
    <property type="entry name" value="S-LAYER PROTEIN"/>
    <property type="match status" value="1"/>
</dbReference>
<evidence type="ECO:0000256" key="2">
    <source>
        <dbReference type="ARBA" id="ARBA00004613"/>
    </source>
</evidence>
<organism evidence="6 7">
    <name type="scientific">Rhizobium herbae</name>
    <dbReference type="NCBI Taxonomy" id="508661"/>
    <lineage>
        <taxon>Bacteria</taxon>
        <taxon>Pseudomonadati</taxon>
        <taxon>Pseudomonadota</taxon>
        <taxon>Alphaproteobacteria</taxon>
        <taxon>Hyphomicrobiales</taxon>
        <taxon>Rhizobiaceae</taxon>
        <taxon>Rhizobium/Agrobacterium group</taxon>
        <taxon>Rhizobium</taxon>
    </lineage>
</organism>
<gene>
    <name evidence="6" type="ORF">JNB71_22715</name>
</gene>
<keyword evidence="4" id="KW-0677">Repeat</keyword>
<comment type="subcellular location">
    <subcellularLocation>
        <location evidence="2">Secreted</location>
    </subcellularLocation>
</comment>
<comment type="cofactor">
    <cofactor evidence="1">
        <name>Ca(2+)</name>
        <dbReference type="ChEBI" id="CHEBI:29108"/>
    </cofactor>
</comment>
<keyword evidence="3" id="KW-0964">Secreted</keyword>
<feature type="domain" description="Peptidase M10 serralysin C-terminal" evidence="5">
    <location>
        <begin position="303"/>
        <end position="427"/>
    </location>
</feature>
<keyword evidence="7" id="KW-1185">Reference proteome</keyword>
<evidence type="ECO:0000259" key="5">
    <source>
        <dbReference type="Pfam" id="PF08548"/>
    </source>
</evidence>
<comment type="caution">
    <text evidence="6">The sequence shown here is derived from an EMBL/GenBank/DDBJ whole genome shotgun (WGS) entry which is preliminary data.</text>
</comment>
<dbReference type="InterPro" id="IPR001343">
    <property type="entry name" value="Hemolysn_Ca-bd"/>
</dbReference>
<dbReference type="PROSITE" id="PS00330">
    <property type="entry name" value="HEMOLYSIN_CALCIUM"/>
    <property type="match status" value="6"/>
</dbReference>
<protein>
    <submittedName>
        <fullName evidence="6">Calcium-binding protein</fullName>
    </submittedName>
</protein>
<dbReference type="InterPro" id="IPR050557">
    <property type="entry name" value="RTX_toxin/Mannuronan_C5-epim"/>
</dbReference>
<evidence type="ECO:0000256" key="4">
    <source>
        <dbReference type="ARBA" id="ARBA00022737"/>
    </source>
</evidence>
<dbReference type="Gene3D" id="2.150.10.10">
    <property type="entry name" value="Serralysin-like metalloprotease, C-terminal"/>
    <property type="match status" value="3"/>
</dbReference>
<dbReference type="SUPFAM" id="SSF51120">
    <property type="entry name" value="beta-Roll"/>
    <property type="match status" value="3"/>
</dbReference>
<name>A0ABS7HGT3_9HYPH</name>
<dbReference type="Proteomes" id="UP000757604">
    <property type="component" value="Unassembled WGS sequence"/>
</dbReference>
<reference evidence="6 7" key="1">
    <citation type="journal article" date="2021" name="MBio">
        <title>Poor Competitiveness of Bradyrhizobium in Pigeon Pea Root Colonization in Indian Soils.</title>
        <authorList>
            <person name="Chalasani D."/>
            <person name="Basu A."/>
            <person name="Pullabhotla S.V.S.R.N."/>
            <person name="Jorrin B."/>
            <person name="Neal A.L."/>
            <person name="Poole P.S."/>
            <person name="Podile A.R."/>
            <person name="Tkacz A."/>
        </authorList>
    </citation>
    <scope>NUCLEOTIDE SEQUENCE [LARGE SCALE GENOMIC DNA]</scope>
    <source>
        <strain evidence="6 7">HU44</strain>
    </source>
</reference>
<proteinExistence type="predicted"/>
<dbReference type="EMBL" id="JAEUAO010000007">
    <property type="protein sequence ID" value="MBW9066124.1"/>
    <property type="molecule type" value="Genomic_DNA"/>
</dbReference>
<dbReference type="PRINTS" id="PR00313">
    <property type="entry name" value="CABNDNGRPT"/>
</dbReference>
<sequence>MAKIAYRNTSRGVDMLAPNVSGLSEYAQASWSTIEIKVFHDSSNYTLFEGTGLKVSSTSGQITDITAGIVNTIKLVIGGTTISSMTGLNVSAAKLADAIFAENDAAFLSLILSGNDTVYGTNHNDTLVGGSGNDTLHGNGGNDWLLGGAGADKLVGGLGYDAADYDLATKGVVASLVNNSINTNDALGDTYTSVEDLLGSRYGDKLYGNNNDNFLWGREGNDLLDGGRGNDYLLGGAGADKLHGGAGYDLAYYANATKGVTASLVNSSINTNDAKGDTYVSIENLEGSDYADNLYGNSEWNRLWGLDGNDIINGAAGGDMIFGGAGADDLTGGAGKDVFAFSDVSDSTVSASGRDTIFDFSGAGGDKIELDEIDANIGLSGDQAFHFIGTAAFSGKAGELRYDKMASDTYIYADLDGDSTADFSIHLDDLVNLSKGSFFL</sequence>
<evidence type="ECO:0000313" key="7">
    <source>
        <dbReference type="Proteomes" id="UP000757604"/>
    </source>
</evidence>
<dbReference type="PANTHER" id="PTHR38340:SF1">
    <property type="entry name" value="S-LAYER PROTEIN"/>
    <property type="match status" value="1"/>
</dbReference>
<evidence type="ECO:0000256" key="3">
    <source>
        <dbReference type="ARBA" id="ARBA00022525"/>
    </source>
</evidence>
<dbReference type="InterPro" id="IPR011049">
    <property type="entry name" value="Serralysin-like_metalloprot_C"/>
</dbReference>